<reference evidence="4" key="2">
    <citation type="submission" date="2020-11" db="EMBL/GenBank/DDBJ databases">
        <authorList>
            <person name="McCartney M.A."/>
            <person name="Auch B."/>
            <person name="Kono T."/>
            <person name="Mallez S."/>
            <person name="Becker A."/>
            <person name="Gohl D.M."/>
            <person name="Silverstein K.A.T."/>
            <person name="Koren S."/>
            <person name="Bechman K.B."/>
            <person name="Herman A."/>
            <person name="Abrahante J.E."/>
            <person name="Garbe J."/>
        </authorList>
    </citation>
    <scope>NUCLEOTIDE SEQUENCE</scope>
    <source>
        <strain evidence="4">Duluth1</strain>
        <tissue evidence="4">Whole animal</tissue>
    </source>
</reference>
<protein>
    <recommendedName>
        <fullName evidence="3">HECT domain-containing protein</fullName>
    </recommendedName>
</protein>
<comment type="caution">
    <text evidence="4">The sequence shown here is derived from an EMBL/GenBank/DDBJ whole genome shotgun (WGS) entry which is preliminary data.</text>
</comment>
<accession>A0A9D4MKA6</accession>
<sequence>MEEAPDTEWNKKLAITFIGEEGVDAGGLTREFFSILFEKSPVFENNLLSFDSQLLQKKHYLLMGQMVVMGVLSGYPRPTG</sequence>
<dbReference type="PROSITE" id="PS50237">
    <property type="entry name" value="HECT"/>
    <property type="match status" value="1"/>
</dbReference>
<evidence type="ECO:0000313" key="5">
    <source>
        <dbReference type="Proteomes" id="UP000828390"/>
    </source>
</evidence>
<dbReference type="InterPro" id="IPR035983">
    <property type="entry name" value="Hect_E3_ubiquitin_ligase"/>
</dbReference>
<reference evidence="4" key="1">
    <citation type="journal article" date="2019" name="bioRxiv">
        <title>The Genome of the Zebra Mussel, Dreissena polymorpha: A Resource for Invasive Species Research.</title>
        <authorList>
            <person name="McCartney M.A."/>
            <person name="Auch B."/>
            <person name="Kono T."/>
            <person name="Mallez S."/>
            <person name="Zhang Y."/>
            <person name="Obille A."/>
            <person name="Becker A."/>
            <person name="Abrahante J.E."/>
            <person name="Garbe J."/>
            <person name="Badalamenti J.P."/>
            <person name="Herman A."/>
            <person name="Mangelson H."/>
            <person name="Liachko I."/>
            <person name="Sullivan S."/>
            <person name="Sone E.D."/>
            <person name="Koren S."/>
            <person name="Silverstein K.A.T."/>
            <person name="Beckman K.B."/>
            <person name="Gohl D.M."/>
        </authorList>
    </citation>
    <scope>NUCLEOTIDE SEQUENCE</scope>
    <source>
        <strain evidence="4">Duluth1</strain>
        <tissue evidence="4">Whole animal</tissue>
    </source>
</reference>
<name>A0A9D4MKA6_DREPO</name>
<dbReference type="AlphaFoldDB" id="A0A9D4MKA6"/>
<dbReference type="Gene3D" id="3.90.1750.10">
    <property type="entry name" value="Hect, E3 ligase catalytic domains"/>
    <property type="match status" value="1"/>
</dbReference>
<evidence type="ECO:0000259" key="3">
    <source>
        <dbReference type="PROSITE" id="PS50237"/>
    </source>
</evidence>
<feature type="domain" description="HECT" evidence="3">
    <location>
        <begin position="5"/>
        <end position="39"/>
    </location>
</feature>
<comment type="caution">
    <text evidence="2">Lacks conserved residue(s) required for the propagation of feature annotation.</text>
</comment>
<evidence type="ECO:0000256" key="2">
    <source>
        <dbReference type="PROSITE-ProRule" id="PRU00104"/>
    </source>
</evidence>
<dbReference type="InterPro" id="IPR000569">
    <property type="entry name" value="HECT_dom"/>
</dbReference>
<dbReference type="SUPFAM" id="SSF56204">
    <property type="entry name" value="Hect, E3 ligase catalytic domain"/>
    <property type="match status" value="1"/>
</dbReference>
<proteinExistence type="predicted"/>
<keyword evidence="5" id="KW-1185">Reference proteome</keyword>
<dbReference type="EMBL" id="JAIWYP010000001">
    <property type="protein sequence ID" value="KAH3877836.1"/>
    <property type="molecule type" value="Genomic_DNA"/>
</dbReference>
<dbReference type="GO" id="GO:0004842">
    <property type="term" value="F:ubiquitin-protein transferase activity"/>
    <property type="evidence" value="ECO:0007669"/>
    <property type="project" value="InterPro"/>
</dbReference>
<organism evidence="4 5">
    <name type="scientific">Dreissena polymorpha</name>
    <name type="common">Zebra mussel</name>
    <name type="synonym">Mytilus polymorpha</name>
    <dbReference type="NCBI Taxonomy" id="45954"/>
    <lineage>
        <taxon>Eukaryota</taxon>
        <taxon>Metazoa</taxon>
        <taxon>Spiralia</taxon>
        <taxon>Lophotrochozoa</taxon>
        <taxon>Mollusca</taxon>
        <taxon>Bivalvia</taxon>
        <taxon>Autobranchia</taxon>
        <taxon>Heteroconchia</taxon>
        <taxon>Euheterodonta</taxon>
        <taxon>Imparidentia</taxon>
        <taxon>Neoheterodontei</taxon>
        <taxon>Myida</taxon>
        <taxon>Dreissenoidea</taxon>
        <taxon>Dreissenidae</taxon>
        <taxon>Dreissena</taxon>
    </lineage>
</organism>
<dbReference type="Proteomes" id="UP000828390">
    <property type="component" value="Unassembled WGS sequence"/>
</dbReference>
<keyword evidence="1 2" id="KW-0833">Ubl conjugation pathway</keyword>
<evidence type="ECO:0000313" key="4">
    <source>
        <dbReference type="EMBL" id="KAH3877836.1"/>
    </source>
</evidence>
<evidence type="ECO:0000256" key="1">
    <source>
        <dbReference type="ARBA" id="ARBA00022786"/>
    </source>
</evidence>
<gene>
    <name evidence="4" type="ORF">DPMN_001714</name>
</gene>